<evidence type="ECO:0000313" key="2">
    <source>
        <dbReference type="EMBL" id="MDQ0370415.1"/>
    </source>
</evidence>
<sequence>MTRPEHEQNRFDRRRERIVAEVQANRRGEYRVPTWVYATILGVIVVAWTLFVIFG</sequence>
<keyword evidence="3" id="KW-1185">Reference proteome</keyword>
<name>A0AAE3W6V4_9ACTN</name>
<keyword evidence="1" id="KW-0812">Transmembrane</keyword>
<accession>A0AAE3W6V4</accession>
<gene>
    <name evidence="2" type="ORF">J2S42_007084</name>
</gene>
<dbReference type="AlphaFoldDB" id="A0AAE3W6V4"/>
<proteinExistence type="predicted"/>
<dbReference type="RefSeq" id="WP_307246358.1">
    <property type="nucleotide sequence ID" value="NZ_JAUSUZ010000001.1"/>
</dbReference>
<protein>
    <submittedName>
        <fullName evidence="2">Uncharacterized protein</fullName>
    </submittedName>
</protein>
<keyword evidence="1" id="KW-1133">Transmembrane helix</keyword>
<comment type="caution">
    <text evidence="2">The sequence shown here is derived from an EMBL/GenBank/DDBJ whole genome shotgun (WGS) entry which is preliminary data.</text>
</comment>
<reference evidence="2 3" key="1">
    <citation type="submission" date="2023-07" db="EMBL/GenBank/DDBJ databases">
        <title>Sequencing the genomes of 1000 actinobacteria strains.</title>
        <authorList>
            <person name="Klenk H.-P."/>
        </authorList>
    </citation>
    <scope>NUCLEOTIDE SEQUENCE [LARGE SCALE GENOMIC DNA]</scope>
    <source>
        <strain evidence="2 3">DSM 44709</strain>
    </source>
</reference>
<organism evidence="2 3">
    <name type="scientific">Catenuloplanes indicus</name>
    <dbReference type="NCBI Taxonomy" id="137267"/>
    <lineage>
        <taxon>Bacteria</taxon>
        <taxon>Bacillati</taxon>
        <taxon>Actinomycetota</taxon>
        <taxon>Actinomycetes</taxon>
        <taxon>Micromonosporales</taxon>
        <taxon>Micromonosporaceae</taxon>
        <taxon>Catenuloplanes</taxon>
    </lineage>
</organism>
<dbReference type="Proteomes" id="UP001240236">
    <property type="component" value="Unassembled WGS sequence"/>
</dbReference>
<evidence type="ECO:0000256" key="1">
    <source>
        <dbReference type="SAM" id="Phobius"/>
    </source>
</evidence>
<keyword evidence="1" id="KW-0472">Membrane</keyword>
<evidence type="ECO:0000313" key="3">
    <source>
        <dbReference type="Proteomes" id="UP001240236"/>
    </source>
</evidence>
<feature type="transmembrane region" description="Helical" evidence="1">
    <location>
        <begin position="35"/>
        <end position="54"/>
    </location>
</feature>
<dbReference type="EMBL" id="JAUSUZ010000001">
    <property type="protein sequence ID" value="MDQ0370415.1"/>
    <property type="molecule type" value="Genomic_DNA"/>
</dbReference>